<reference evidence="2 3" key="1">
    <citation type="submission" date="2024-07" db="EMBL/GenBank/DDBJ databases">
        <authorList>
            <person name="Thanompreechachai J."/>
            <person name="Duangmal K."/>
        </authorList>
    </citation>
    <scope>NUCLEOTIDE SEQUENCE [LARGE SCALE GENOMIC DNA]</scope>
    <source>
        <strain evidence="2 3">TBRC 1896</strain>
    </source>
</reference>
<dbReference type="PROSITE" id="PS51747">
    <property type="entry name" value="CYT_DCMP_DEAMINASES_2"/>
    <property type="match status" value="1"/>
</dbReference>
<proteinExistence type="predicted"/>
<feature type="domain" description="CMP/dCMP-type deaminase" evidence="1">
    <location>
        <begin position="9"/>
        <end position="122"/>
    </location>
</feature>
<organism evidence="2 3">
    <name type="scientific">Kineococcus mangrovi</name>
    <dbReference type="NCBI Taxonomy" id="1660183"/>
    <lineage>
        <taxon>Bacteria</taxon>
        <taxon>Bacillati</taxon>
        <taxon>Actinomycetota</taxon>
        <taxon>Actinomycetes</taxon>
        <taxon>Kineosporiales</taxon>
        <taxon>Kineosporiaceae</taxon>
        <taxon>Kineococcus</taxon>
    </lineage>
</organism>
<dbReference type="GO" id="GO:0052717">
    <property type="term" value="F:tRNA-specific adenosine-34 deaminase activity"/>
    <property type="evidence" value="ECO:0007669"/>
    <property type="project" value="UniProtKB-EC"/>
</dbReference>
<keyword evidence="3" id="KW-1185">Reference proteome</keyword>
<keyword evidence="2" id="KW-0378">Hydrolase</keyword>
<dbReference type="PANTHER" id="PTHR11079">
    <property type="entry name" value="CYTOSINE DEAMINASE FAMILY MEMBER"/>
    <property type="match status" value="1"/>
</dbReference>
<sequence>MPVQDRRAGTDADHLDLAVRLAVENVAAGGGPFGAVVVRDGIVVATGVNRVTAQNDPTAHAEVQAIRAACAGLGTFSLAGATLYSSCEPCPMCLASSLWARVDRVLYAADRDDAARGGFDDRAFYELFETPRTEWSVPVQQQRNAGSPAPFDAWLASTGRVDY</sequence>
<evidence type="ECO:0000259" key="1">
    <source>
        <dbReference type="PROSITE" id="PS51747"/>
    </source>
</evidence>
<evidence type="ECO:0000313" key="3">
    <source>
        <dbReference type="Proteomes" id="UP001566476"/>
    </source>
</evidence>
<dbReference type="InterPro" id="IPR002125">
    <property type="entry name" value="CMP_dCMP_dom"/>
</dbReference>
<dbReference type="CDD" id="cd01285">
    <property type="entry name" value="nucleoside_deaminase"/>
    <property type="match status" value="1"/>
</dbReference>
<dbReference type="PANTHER" id="PTHR11079:SF161">
    <property type="entry name" value="CMP_DCMP-TYPE DEAMINASE DOMAIN-CONTAINING PROTEIN"/>
    <property type="match status" value="1"/>
</dbReference>
<evidence type="ECO:0000313" key="2">
    <source>
        <dbReference type="EMBL" id="MEZ0491611.1"/>
    </source>
</evidence>
<dbReference type="SUPFAM" id="SSF53927">
    <property type="entry name" value="Cytidine deaminase-like"/>
    <property type="match status" value="1"/>
</dbReference>
<accession>A0ABV4HYW5</accession>
<dbReference type="Pfam" id="PF00383">
    <property type="entry name" value="dCMP_cyt_deam_1"/>
    <property type="match status" value="1"/>
</dbReference>
<dbReference type="EC" id="3.5.4.33" evidence="2"/>
<name>A0ABV4HYW5_9ACTN</name>
<dbReference type="InterPro" id="IPR016193">
    <property type="entry name" value="Cytidine_deaminase-like"/>
</dbReference>
<dbReference type="Gene3D" id="3.40.140.10">
    <property type="entry name" value="Cytidine Deaminase, domain 2"/>
    <property type="match status" value="1"/>
</dbReference>
<protein>
    <submittedName>
        <fullName evidence="2">Nucleoside deaminase</fullName>
        <ecNumber evidence="2">3.5.4.33</ecNumber>
    </submittedName>
</protein>
<dbReference type="EMBL" id="JBGGTQ010000002">
    <property type="protein sequence ID" value="MEZ0491611.1"/>
    <property type="molecule type" value="Genomic_DNA"/>
</dbReference>
<dbReference type="Proteomes" id="UP001566476">
    <property type="component" value="Unassembled WGS sequence"/>
</dbReference>
<gene>
    <name evidence="2" type="ORF">AB2L28_05115</name>
</gene>
<comment type="caution">
    <text evidence="2">The sequence shown here is derived from an EMBL/GenBank/DDBJ whole genome shotgun (WGS) entry which is preliminary data.</text>
</comment>
<dbReference type="RefSeq" id="WP_370717858.1">
    <property type="nucleotide sequence ID" value="NZ_JBGGTQ010000002.1"/>
</dbReference>